<name>A0A165KUB2_9APHY</name>
<proteinExistence type="predicted"/>
<feature type="transmembrane region" description="Helical" evidence="1">
    <location>
        <begin position="42"/>
        <end position="59"/>
    </location>
</feature>
<reference evidence="2 3" key="1">
    <citation type="journal article" date="2016" name="Mol. Biol. Evol.">
        <title>Comparative Genomics of Early-Diverging Mushroom-Forming Fungi Provides Insights into the Origins of Lignocellulose Decay Capabilities.</title>
        <authorList>
            <person name="Nagy L.G."/>
            <person name="Riley R."/>
            <person name="Tritt A."/>
            <person name="Adam C."/>
            <person name="Daum C."/>
            <person name="Floudas D."/>
            <person name="Sun H."/>
            <person name="Yadav J.S."/>
            <person name="Pangilinan J."/>
            <person name="Larsson K.H."/>
            <person name="Matsuura K."/>
            <person name="Barry K."/>
            <person name="Labutti K."/>
            <person name="Kuo R."/>
            <person name="Ohm R.A."/>
            <person name="Bhattacharya S.S."/>
            <person name="Shirouzu T."/>
            <person name="Yoshinaga Y."/>
            <person name="Martin F.M."/>
            <person name="Grigoriev I.V."/>
            <person name="Hibbett D.S."/>
        </authorList>
    </citation>
    <scope>NUCLEOTIDE SEQUENCE [LARGE SCALE GENOMIC DNA]</scope>
    <source>
        <strain evidence="2 3">L-15889</strain>
    </source>
</reference>
<accession>A0A165KUB2</accession>
<feature type="transmembrane region" description="Helical" evidence="1">
    <location>
        <begin position="103"/>
        <end position="121"/>
    </location>
</feature>
<gene>
    <name evidence="2" type="ORF">DAEQUDRAFT_770485</name>
</gene>
<keyword evidence="1" id="KW-1133">Transmembrane helix</keyword>
<protein>
    <submittedName>
        <fullName evidence="2">Uncharacterized protein</fullName>
    </submittedName>
</protein>
<feature type="transmembrane region" description="Helical" evidence="1">
    <location>
        <begin position="128"/>
        <end position="150"/>
    </location>
</feature>
<dbReference type="OrthoDB" id="3354175at2759"/>
<feature type="transmembrane region" description="Helical" evidence="1">
    <location>
        <begin position="12"/>
        <end position="35"/>
    </location>
</feature>
<keyword evidence="1" id="KW-0472">Membrane</keyword>
<sequence length="314" mass="35248">MSTWLTSSKAPIASVTLGCIFYGFATSTFAMTVWVLKGRQKIPVYAAMLILAIVLWILSTMRACINIAEIVTAFDSVNLQTPTGPFDYLFDFSNSLFVFDQCLYYISTIIGDVVVIFRCYAVWKQWYIIAFPCLTCVGAICSFTWVIWCFAKNLPYISWVLMAFAFTLSTNLVATVLLAYRMWSVGMKTYRDVNSTYTRSPLRPILLVIIESGMVYSAMLTVALITIIHVPSVEWVVNGFMTSLISLIFNMVFVSIGITKNLQNSTMTLTRMPVTVPLSTIVYQDHTQISSTTETRPSTLKVSEFEHADAYASV</sequence>
<feature type="transmembrane region" description="Helical" evidence="1">
    <location>
        <begin position="235"/>
        <end position="258"/>
    </location>
</feature>
<dbReference type="AlphaFoldDB" id="A0A165KUB2"/>
<keyword evidence="1" id="KW-0812">Transmembrane</keyword>
<dbReference type="EMBL" id="KV429171">
    <property type="protein sequence ID" value="KZT63588.1"/>
    <property type="molecule type" value="Genomic_DNA"/>
</dbReference>
<evidence type="ECO:0000256" key="1">
    <source>
        <dbReference type="SAM" id="Phobius"/>
    </source>
</evidence>
<feature type="transmembrane region" description="Helical" evidence="1">
    <location>
        <begin position="156"/>
        <end position="183"/>
    </location>
</feature>
<organism evidence="2 3">
    <name type="scientific">Daedalea quercina L-15889</name>
    <dbReference type="NCBI Taxonomy" id="1314783"/>
    <lineage>
        <taxon>Eukaryota</taxon>
        <taxon>Fungi</taxon>
        <taxon>Dikarya</taxon>
        <taxon>Basidiomycota</taxon>
        <taxon>Agaricomycotina</taxon>
        <taxon>Agaricomycetes</taxon>
        <taxon>Polyporales</taxon>
        <taxon>Fomitopsis</taxon>
    </lineage>
</organism>
<dbReference type="Proteomes" id="UP000076727">
    <property type="component" value="Unassembled WGS sequence"/>
</dbReference>
<keyword evidence="3" id="KW-1185">Reference proteome</keyword>
<evidence type="ECO:0000313" key="2">
    <source>
        <dbReference type="EMBL" id="KZT63588.1"/>
    </source>
</evidence>
<feature type="transmembrane region" description="Helical" evidence="1">
    <location>
        <begin position="204"/>
        <end position="229"/>
    </location>
</feature>
<dbReference type="STRING" id="1314783.A0A165KUB2"/>
<evidence type="ECO:0000313" key="3">
    <source>
        <dbReference type="Proteomes" id="UP000076727"/>
    </source>
</evidence>